<keyword evidence="1" id="KW-0812">Transmembrane</keyword>
<dbReference type="OrthoDB" id="7032238at2"/>
<keyword evidence="1" id="KW-0472">Membrane</keyword>
<geneLocation type="plasmid" evidence="2 3">
    <name>pPF72-1</name>
</geneLocation>
<evidence type="ECO:0000313" key="3">
    <source>
        <dbReference type="Proteomes" id="UP000035651"/>
    </source>
</evidence>
<feature type="transmembrane region" description="Helical" evidence="1">
    <location>
        <begin position="28"/>
        <end position="53"/>
    </location>
</feature>
<dbReference type="AlphaFoldDB" id="A0A0H3WZX2"/>
<feature type="transmembrane region" description="Helical" evidence="1">
    <location>
        <begin position="263"/>
        <end position="287"/>
    </location>
</feature>
<dbReference type="EMBL" id="CP011808">
    <property type="protein sequence ID" value="AKM33190.1"/>
    <property type="molecule type" value="Genomic_DNA"/>
</dbReference>
<evidence type="ECO:0000313" key="2">
    <source>
        <dbReference type="EMBL" id="AKM33190.1"/>
    </source>
</evidence>
<accession>A0A0H3WZX2</accession>
<dbReference type="Proteomes" id="UP000035651">
    <property type="component" value="Plasmid pPF72-1"/>
</dbReference>
<keyword evidence="1" id="KW-1133">Transmembrane helix</keyword>
<protein>
    <recommendedName>
        <fullName evidence="4">Transmembrane protein</fullName>
    </recommendedName>
</protein>
<feature type="transmembrane region" description="Helical" evidence="1">
    <location>
        <begin position="115"/>
        <end position="137"/>
    </location>
</feature>
<organism evidence="2 3">
    <name type="scientific">Pandoraea faecigallinarum</name>
    <dbReference type="NCBI Taxonomy" id="656179"/>
    <lineage>
        <taxon>Bacteria</taxon>
        <taxon>Pseudomonadati</taxon>
        <taxon>Pseudomonadota</taxon>
        <taxon>Betaproteobacteria</taxon>
        <taxon>Burkholderiales</taxon>
        <taxon>Burkholderiaceae</taxon>
        <taxon>Pandoraea</taxon>
    </lineage>
</organism>
<proteinExistence type="predicted"/>
<dbReference type="RefSeq" id="WP_047909174.1">
    <property type="nucleotide sequence ID" value="NZ_CP011808.2"/>
</dbReference>
<evidence type="ECO:0008006" key="4">
    <source>
        <dbReference type="Google" id="ProtNLM"/>
    </source>
</evidence>
<keyword evidence="2" id="KW-0614">Plasmid</keyword>
<feature type="transmembrane region" description="Helical" evidence="1">
    <location>
        <begin position="65"/>
        <end position="90"/>
    </location>
</feature>
<dbReference type="KEGG" id="pfg:AB870_23435"/>
<name>A0A0H3WZX2_9BURK</name>
<sequence>MQDVQLVAKNPIPPAHTESPGSAVSWGAVFAGAVIAAAVSAMLLTGGSGLGFLSMSPWSNAAPPVAALAIGSIVWLLVSQIIAYGVGGFITGRLRTKWSDALPDEVYFRDTAHGFVMWAVSVIIGLVLIGATTTSLVSGGARAGASLAGSATAVVSQGVQAGSRGGLLDYFTDALLRPTDPATTPAQRDARPEVSRILARSMINGQVLDADRAYLVKLIAQRAGVDEASAQQRLTQIQTQFSQAVAQAEQKAKDAADEARKGLALFSIWAFVALLSGAFVASFSATIGGRIRDR</sequence>
<dbReference type="PATRIC" id="fig|656179.3.peg.5013"/>
<keyword evidence="3" id="KW-1185">Reference proteome</keyword>
<evidence type="ECO:0000256" key="1">
    <source>
        <dbReference type="SAM" id="Phobius"/>
    </source>
</evidence>
<gene>
    <name evidence="2" type="ORF">AB870_23435</name>
</gene>
<reference evidence="2" key="1">
    <citation type="submission" date="2016-06" db="EMBL/GenBank/DDBJ databases">
        <title>Complete Genome Sequence of Pandoraea faecigallinarum DSM-23572.</title>
        <authorList>
            <person name="Yong D."/>
            <person name="Ee R."/>
            <person name="Lim Y.-L."/>
            <person name="Yin W.-F."/>
            <person name="Chan K.-G."/>
        </authorList>
    </citation>
    <scope>NUCLEOTIDE SEQUENCE</scope>
    <source>
        <strain evidence="2">DSM 23572</strain>
        <plasmid evidence="2">pPF72-1</plasmid>
    </source>
</reference>